<feature type="transmembrane region" description="Helical" evidence="7">
    <location>
        <begin position="224"/>
        <end position="242"/>
    </location>
</feature>
<evidence type="ECO:0000313" key="8">
    <source>
        <dbReference type="EMBL" id="PSJ05163.1"/>
    </source>
</evidence>
<evidence type="ECO:0000256" key="5">
    <source>
        <dbReference type="ARBA" id="ARBA00022989"/>
    </source>
</evidence>
<dbReference type="PANTHER" id="PTHR23514">
    <property type="entry name" value="BYPASS OF STOP CODON PROTEIN 6"/>
    <property type="match status" value="1"/>
</dbReference>
<feature type="transmembrane region" description="Helical" evidence="7">
    <location>
        <begin position="354"/>
        <end position="375"/>
    </location>
</feature>
<keyword evidence="6 7" id="KW-0472">Membrane</keyword>
<keyword evidence="4 7" id="KW-0812">Transmembrane</keyword>
<evidence type="ECO:0000256" key="3">
    <source>
        <dbReference type="ARBA" id="ARBA00022448"/>
    </source>
</evidence>
<reference evidence="8 9" key="1">
    <citation type="journal article" date="2018" name="Environ. Microbiol.">
        <title>Ecological and genomic features of two widespread freshwater picocyanobacteria.</title>
        <authorList>
            <person name="Cabello-Yeves P.J."/>
            <person name="Picazo A."/>
            <person name="Camacho A."/>
            <person name="Callieri C."/>
            <person name="Rosselli R."/>
            <person name="Roda-Garcia J.J."/>
            <person name="Coutinho F.H."/>
            <person name="Rodriguez-Valera F."/>
        </authorList>
    </citation>
    <scope>NUCLEOTIDE SEQUENCE [LARGE SCALE GENOMIC DNA]</scope>
    <source>
        <strain evidence="8 9">Tous</strain>
    </source>
</reference>
<dbReference type="AlphaFoldDB" id="A0A2P7MVA9"/>
<dbReference type="SUPFAM" id="SSF103473">
    <property type="entry name" value="MFS general substrate transporter"/>
    <property type="match status" value="1"/>
</dbReference>
<dbReference type="InterPro" id="IPR036259">
    <property type="entry name" value="MFS_trans_sf"/>
</dbReference>
<accession>A0A2P7MVA9</accession>
<name>A0A2P7MVA9_9CYAN</name>
<evidence type="ECO:0000256" key="7">
    <source>
        <dbReference type="SAM" id="Phobius"/>
    </source>
</evidence>
<dbReference type="RefSeq" id="WP_106502787.1">
    <property type="nucleotide sequence ID" value="NZ_PXXO01000007.1"/>
</dbReference>
<feature type="transmembrane region" description="Helical" evidence="7">
    <location>
        <begin position="90"/>
        <end position="112"/>
    </location>
</feature>
<feature type="transmembrane region" description="Helical" evidence="7">
    <location>
        <begin position="118"/>
        <end position="144"/>
    </location>
</feature>
<dbReference type="GO" id="GO:0022857">
    <property type="term" value="F:transmembrane transporter activity"/>
    <property type="evidence" value="ECO:0007669"/>
    <property type="project" value="InterPro"/>
</dbReference>
<feature type="transmembrane region" description="Helical" evidence="7">
    <location>
        <begin position="156"/>
        <end position="176"/>
    </location>
</feature>
<feature type="transmembrane region" description="Helical" evidence="7">
    <location>
        <begin position="387"/>
        <end position="407"/>
    </location>
</feature>
<proteinExistence type="inferred from homology"/>
<evidence type="ECO:0000256" key="1">
    <source>
        <dbReference type="ARBA" id="ARBA00004127"/>
    </source>
</evidence>
<keyword evidence="3" id="KW-0813">Transport</keyword>
<dbReference type="Pfam" id="PF07690">
    <property type="entry name" value="MFS_1"/>
    <property type="match status" value="1"/>
</dbReference>
<organism evidence="8 9">
    <name type="scientific">Cyanobium usitatum str. Tous</name>
    <dbReference type="NCBI Taxonomy" id="2116684"/>
    <lineage>
        <taxon>Bacteria</taxon>
        <taxon>Bacillati</taxon>
        <taxon>Cyanobacteriota</taxon>
        <taxon>Cyanophyceae</taxon>
        <taxon>Synechococcales</taxon>
        <taxon>Prochlorococcaceae</taxon>
        <taxon>Cyanobium</taxon>
    </lineage>
</organism>
<feature type="transmembrane region" description="Helical" evidence="7">
    <location>
        <begin position="24"/>
        <end position="47"/>
    </location>
</feature>
<feature type="transmembrane region" description="Helical" evidence="7">
    <location>
        <begin position="320"/>
        <end position="342"/>
    </location>
</feature>
<dbReference type="GO" id="GO:0012505">
    <property type="term" value="C:endomembrane system"/>
    <property type="evidence" value="ECO:0007669"/>
    <property type="project" value="UniProtKB-SubCell"/>
</dbReference>
<dbReference type="PANTHER" id="PTHR23514:SF3">
    <property type="entry name" value="BYPASS OF STOP CODON PROTEIN 6"/>
    <property type="match status" value="1"/>
</dbReference>
<keyword evidence="5 7" id="KW-1133">Transmembrane helix</keyword>
<evidence type="ECO:0000256" key="6">
    <source>
        <dbReference type="ARBA" id="ARBA00023136"/>
    </source>
</evidence>
<dbReference type="Gene3D" id="1.20.1250.20">
    <property type="entry name" value="MFS general substrate transporter like domains"/>
    <property type="match status" value="1"/>
</dbReference>
<keyword evidence="9" id="KW-1185">Reference proteome</keyword>
<gene>
    <name evidence="8" type="ORF">C7K55_07425</name>
</gene>
<feature type="transmembrane region" description="Helical" evidence="7">
    <location>
        <begin position="59"/>
        <end position="78"/>
    </location>
</feature>
<feature type="transmembrane region" description="Helical" evidence="7">
    <location>
        <begin position="182"/>
        <end position="203"/>
    </location>
</feature>
<dbReference type="EMBL" id="PXXO01000007">
    <property type="protein sequence ID" value="PSJ05163.1"/>
    <property type="molecule type" value="Genomic_DNA"/>
</dbReference>
<comment type="subcellular location">
    <subcellularLocation>
        <location evidence="1">Endomembrane system</location>
        <topology evidence="1">Multi-pass membrane protein</topology>
    </subcellularLocation>
</comment>
<comment type="caution">
    <text evidence="8">The sequence shown here is derived from an EMBL/GenBank/DDBJ whole genome shotgun (WGS) entry which is preliminary data.</text>
</comment>
<protein>
    <submittedName>
        <fullName evidence="8">MFS transporter</fullName>
    </submittedName>
</protein>
<evidence type="ECO:0000256" key="2">
    <source>
        <dbReference type="ARBA" id="ARBA00008335"/>
    </source>
</evidence>
<comment type="similarity">
    <text evidence="2">Belongs to the major facilitator superfamily.</text>
</comment>
<evidence type="ECO:0000256" key="4">
    <source>
        <dbReference type="ARBA" id="ARBA00022692"/>
    </source>
</evidence>
<dbReference type="Proteomes" id="UP000243002">
    <property type="component" value="Unassembled WGS sequence"/>
</dbReference>
<feature type="transmembrane region" description="Helical" evidence="7">
    <location>
        <begin position="262"/>
        <end position="282"/>
    </location>
</feature>
<dbReference type="InterPro" id="IPR011701">
    <property type="entry name" value="MFS"/>
</dbReference>
<evidence type="ECO:0000313" key="9">
    <source>
        <dbReference type="Proteomes" id="UP000243002"/>
    </source>
</evidence>
<feature type="transmembrane region" description="Helical" evidence="7">
    <location>
        <begin position="294"/>
        <end position="314"/>
    </location>
</feature>
<sequence length="417" mass="43491">MRDLSDAQLRAVPESTADHSLEQVVLLLVGVMQGVALVTFPAISTVLTSTNGYGLSSSSYGLIFLPQVIAAIAASFLGGKLSRLWGAKDLLLLGLMADTASMGVLLLSSLWIHEPTVALPMLLTATALMGFGFGAVVPLLNTFIADFQPQRVDQSILMLNALLGLGTALAPALAALVVGPGIWWLLPLTVLVAAALLLVACRAQPLQLSSKVQDGGAMAGLQPGAPGLLVLFVLVAILYGLIETLNGNWSVLLMSRRVESPPQIASMALTVFWAMVTIGRLFFSGVSRWLTPKLLLPGLPVFLAVVLVAISRLTSGDDSSALVLFALAGFGCSAMLPLIISFGQKRLNWLGESVAGLLIASYQLGFGLAAFGGGTLQQALQLPISTLFGWGAWVALALALLSVCIIAPKGLAALSQR</sequence>
<dbReference type="OrthoDB" id="119473at2"/>
<dbReference type="GO" id="GO:0016020">
    <property type="term" value="C:membrane"/>
    <property type="evidence" value="ECO:0007669"/>
    <property type="project" value="TreeGrafter"/>
</dbReference>
<dbReference type="InterPro" id="IPR051788">
    <property type="entry name" value="MFS_Transporter"/>
</dbReference>